<protein>
    <submittedName>
        <fullName evidence="1">Uncharacterized protein</fullName>
    </submittedName>
</protein>
<dbReference type="EMBL" id="FUYQ01000006">
    <property type="protein sequence ID" value="SKB43626.1"/>
    <property type="molecule type" value="Genomic_DNA"/>
</dbReference>
<proteinExistence type="predicted"/>
<organism evidence="1 2">
    <name type="scientific">Parabacteroides chartae</name>
    <dbReference type="NCBI Taxonomy" id="1037355"/>
    <lineage>
        <taxon>Bacteria</taxon>
        <taxon>Pseudomonadati</taxon>
        <taxon>Bacteroidota</taxon>
        <taxon>Bacteroidia</taxon>
        <taxon>Bacteroidales</taxon>
        <taxon>Tannerellaceae</taxon>
        <taxon>Parabacteroides</taxon>
    </lineage>
</organism>
<keyword evidence="2" id="KW-1185">Reference proteome</keyword>
<gene>
    <name evidence="1" type="ORF">SAMN05660349_01157</name>
</gene>
<reference evidence="2" key="1">
    <citation type="submission" date="2017-02" db="EMBL/GenBank/DDBJ databases">
        <authorList>
            <person name="Varghese N."/>
            <person name="Submissions S."/>
        </authorList>
    </citation>
    <scope>NUCLEOTIDE SEQUENCE [LARGE SCALE GENOMIC DNA]</scope>
    <source>
        <strain evidence="2">DSM 24967</strain>
    </source>
</reference>
<dbReference type="AlphaFoldDB" id="A0A1T5B8T3"/>
<dbReference type="Proteomes" id="UP000190852">
    <property type="component" value="Unassembled WGS sequence"/>
</dbReference>
<evidence type="ECO:0000313" key="1">
    <source>
        <dbReference type="EMBL" id="SKB43626.1"/>
    </source>
</evidence>
<name>A0A1T5B8T3_9BACT</name>
<dbReference type="RefSeq" id="WP_245832530.1">
    <property type="nucleotide sequence ID" value="NZ_FUYQ01000006.1"/>
</dbReference>
<evidence type="ECO:0000313" key="2">
    <source>
        <dbReference type="Proteomes" id="UP000190852"/>
    </source>
</evidence>
<sequence length="98" mass="11126">MYSQDYDNSLFELDIECISALSTLEYIDFKSEDVTISILDLIKKCITESKGDYSGIYIPNVYTEPLSDLTISCGNFIDEDGKPENLKTCLEEVCKFLN</sequence>
<accession>A0A1T5B8T3</accession>